<dbReference type="OrthoDB" id="28053at2759"/>
<keyword evidence="4" id="KW-0472">Membrane</keyword>
<dbReference type="Gene3D" id="1.25.10.10">
    <property type="entry name" value="Leucine-rich Repeat Variant"/>
    <property type="match status" value="1"/>
</dbReference>
<dbReference type="InterPro" id="IPR050840">
    <property type="entry name" value="Adaptor_Complx_Large_Subunit"/>
</dbReference>
<feature type="region of interest" description="Disordered" evidence="5">
    <location>
        <begin position="572"/>
        <end position="603"/>
    </location>
</feature>
<evidence type="ECO:0000256" key="3">
    <source>
        <dbReference type="ARBA" id="ARBA00022927"/>
    </source>
</evidence>
<dbReference type="Pfam" id="PF01602">
    <property type="entry name" value="Adaptin_N"/>
    <property type="match status" value="1"/>
</dbReference>
<dbReference type="GO" id="GO:0030122">
    <property type="term" value="C:AP-2 adaptor complex"/>
    <property type="evidence" value="ECO:0007669"/>
    <property type="project" value="InterPro"/>
</dbReference>
<evidence type="ECO:0000256" key="4">
    <source>
        <dbReference type="ARBA" id="ARBA00023136"/>
    </source>
</evidence>
<evidence type="ECO:0000259" key="7">
    <source>
        <dbReference type="Pfam" id="PF02296"/>
    </source>
</evidence>
<keyword evidence="2" id="KW-0813">Transport</keyword>
<dbReference type="GO" id="GO:0072583">
    <property type="term" value="P:clathrin-dependent endocytosis"/>
    <property type="evidence" value="ECO:0007669"/>
    <property type="project" value="InterPro"/>
</dbReference>
<dbReference type="Pfam" id="PF02296">
    <property type="entry name" value="Alpha_adaptin_C"/>
    <property type="match status" value="1"/>
</dbReference>
<dbReference type="Gene3D" id="3.30.310.10">
    <property type="entry name" value="TATA-Binding Protein"/>
    <property type="match status" value="1"/>
</dbReference>
<dbReference type="GO" id="GO:0006886">
    <property type="term" value="P:intracellular protein transport"/>
    <property type="evidence" value="ECO:0007669"/>
    <property type="project" value="InterPro"/>
</dbReference>
<dbReference type="InterPro" id="IPR009028">
    <property type="entry name" value="Coatomer/calthrin_app_sub_C"/>
</dbReference>
<dbReference type="InterPro" id="IPR003164">
    <property type="entry name" value="Clathrin_a-adaptin_app_sub_C"/>
</dbReference>
<dbReference type="Proteomes" id="UP000232875">
    <property type="component" value="Unassembled WGS sequence"/>
</dbReference>
<evidence type="ECO:0000259" key="6">
    <source>
        <dbReference type="Pfam" id="PF01602"/>
    </source>
</evidence>
<dbReference type="InterPro" id="IPR016024">
    <property type="entry name" value="ARM-type_fold"/>
</dbReference>
<organism evidence="8 9">
    <name type="scientific">Malassezia vespertilionis</name>
    <dbReference type="NCBI Taxonomy" id="2020962"/>
    <lineage>
        <taxon>Eukaryota</taxon>
        <taxon>Fungi</taxon>
        <taxon>Dikarya</taxon>
        <taxon>Basidiomycota</taxon>
        <taxon>Ustilaginomycotina</taxon>
        <taxon>Malasseziomycetes</taxon>
        <taxon>Malasseziales</taxon>
        <taxon>Malasseziaceae</taxon>
        <taxon>Malassezia</taxon>
    </lineage>
</organism>
<feature type="domain" description="Clathrin adaptor alpha-adaptin appendage C-terminal subdomain" evidence="7">
    <location>
        <begin position="718"/>
        <end position="827"/>
    </location>
</feature>
<dbReference type="InterPro" id="IPR017104">
    <property type="entry name" value="AP2_complex_asu"/>
</dbReference>
<accession>A0A2N1JDQ8</accession>
<dbReference type="SUPFAM" id="SSF55711">
    <property type="entry name" value="Subdomain of clathrin and coatomer appendage domain"/>
    <property type="match status" value="1"/>
</dbReference>
<dbReference type="PIRSF" id="PIRSF037091">
    <property type="entry name" value="AP2_complex_alpha"/>
    <property type="match status" value="1"/>
</dbReference>
<dbReference type="AlphaFoldDB" id="A0A2N1JDQ8"/>
<dbReference type="InterPro" id="IPR011989">
    <property type="entry name" value="ARM-like"/>
</dbReference>
<dbReference type="EMBL" id="KZ454988">
    <property type="protein sequence ID" value="PKI84683.1"/>
    <property type="molecule type" value="Genomic_DNA"/>
</dbReference>
<evidence type="ECO:0000313" key="8">
    <source>
        <dbReference type="EMBL" id="PKI84683.1"/>
    </source>
</evidence>
<feature type="compositionally biased region" description="Polar residues" evidence="5">
    <location>
        <begin position="582"/>
        <end position="594"/>
    </location>
</feature>
<evidence type="ECO:0000256" key="5">
    <source>
        <dbReference type="SAM" id="MobiDB-lite"/>
    </source>
</evidence>
<evidence type="ECO:0000256" key="1">
    <source>
        <dbReference type="ARBA" id="ARBA00004184"/>
    </source>
</evidence>
<evidence type="ECO:0000313" key="9">
    <source>
        <dbReference type="Proteomes" id="UP000232875"/>
    </source>
</evidence>
<dbReference type="InterPro" id="IPR002553">
    <property type="entry name" value="Clathrin/coatomer_adapt-like_N"/>
</dbReference>
<evidence type="ECO:0008006" key="10">
    <source>
        <dbReference type="Google" id="ProtNLM"/>
    </source>
</evidence>
<evidence type="ECO:0000256" key="2">
    <source>
        <dbReference type="ARBA" id="ARBA00022448"/>
    </source>
</evidence>
<keyword evidence="9" id="KW-1185">Reference proteome</keyword>
<comment type="subcellular location">
    <subcellularLocation>
        <location evidence="1">Endomembrane system</location>
        <topology evidence="1">Peripheral membrane protein</topology>
    </subcellularLocation>
</comment>
<proteinExistence type="predicted"/>
<feature type="domain" description="Clathrin/coatomer adaptor adaptin-like N-terminal" evidence="6">
    <location>
        <begin position="2"/>
        <end position="483"/>
    </location>
</feature>
<reference evidence="8 9" key="1">
    <citation type="submission" date="2017-10" db="EMBL/GenBank/DDBJ databases">
        <title>A novel species of cold-tolerant Malassezia isolated from bats.</title>
        <authorList>
            <person name="Lorch J.M."/>
            <person name="Palmer J.M."/>
            <person name="Vanderwolf K.J."/>
            <person name="Schmidt K.Z."/>
            <person name="Verant M.L."/>
            <person name="Weller T.J."/>
            <person name="Blehert D.S."/>
        </authorList>
    </citation>
    <scope>NUCLEOTIDE SEQUENCE [LARGE SCALE GENOMIC DNA]</scope>
    <source>
        <strain evidence="8 9">NWHC:44797-103</strain>
    </source>
</reference>
<sequence length="837" mass="93816">MNEYPDIVRLATVSIKKDLADMSEVNTCLALHVVANIASEEMVEALSEHVLVLLVSRTSPVCVQKKAALALLRLHQKGPLPVNVAEWSARLSDLIRVTHLGVAQCVTTLLIELVKNTPDAYMDCYYAAVDQMYSIVIEDDYKEIYLYHDIPVPWLQVNLLRLLQLYEPTREKSAISKLYKVLDAIFALAQRNSALVPQRSAAYAVLFEAIRLAMHLNPASTTTARSTALLGKLIHSRETNVRYLSLKTLTDLARCTENLTPLQMYRDSIFAALSDRDISVRRRALDLLYTMTDAHLAQDMVLDLFECLPAAEPAMREEIALKISLLAERFAVEKNWYIDTMLYLFNSFGDNVGELVWYNFLTYVMAQPTIQHHTIEKVFEYLVQDSCHELLVKVGSYLVGELSNLIVDEDGASPHEQLDVLHARAELCSPSTRSFLLATYLKLVNLYPLLSDRVLELMRPCQYVSNTELKQRACEYVALLEKKDSTFLDSACRQMTVLAYGLMPGPDPVQRYDVDELCDTSKDSPEKDLPDMSDISIRRSLPDMKATFRDHGNLTPSRPFSAVIEHRNTLHLFSSPPKPEDQSVSTPARTSSPAFDTVTKPVHVPNTPNTGVLYRRNNISVSFSRVHSLVVLHFEMLAVVDGTVHTVTLQGPNDQDTTPGATVHAPFPVRLSRGKPAQVTIQMGPEMCANTLLISMTIDSELHSLRIPLPVMIMQEVKPVTLNTPEFFQRWKAIGSNAGLEVQSVFPIPRYMDRTSQAHFMELLKHLGFGILHSVDPWPENIVAAGVYSTQADGPVGCLLRLEPNAELKLARLTVRTTTARISQTLSCVIKTQLSET</sequence>
<keyword evidence="3" id="KW-0653">Protein transport</keyword>
<dbReference type="InterPro" id="IPR012295">
    <property type="entry name" value="TBP_dom_sf"/>
</dbReference>
<dbReference type="STRING" id="2020962.A0A2N1JDQ8"/>
<dbReference type="GO" id="GO:0035615">
    <property type="term" value="F:clathrin adaptor activity"/>
    <property type="evidence" value="ECO:0007669"/>
    <property type="project" value="InterPro"/>
</dbReference>
<dbReference type="SUPFAM" id="SSF48371">
    <property type="entry name" value="ARM repeat"/>
    <property type="match status" value="1"/>
</dbReference>
<name>A0A2N1JDQ8_9BASI</name>
<protein>
    <recommendedName>
        <fullName evidence="10">AP-2 complex subunit alpha</fullName>
    </recommendedName>
</protein>
<gene>
    <name evidence="8" type="ORF">MVES_000948</name>
</gene>
<dbReference type="PANTHER" id="PTHR22780">
    <property type="entry name" value="ADAPTIN, ALPHA/GAMMA/EPSILON"/>
    <property type="match status" value="1"/>
</dbReference>